<proteinExistence type="predicted"/>
<name>A0A3G5ABT7_9VIRU</name>
<organism evidence="1">
    <name type="scientific">Hyperionvirus sp</name>
    <dbReference type="NCBI Taxonomy" id="2487770"/>
    <lineage>
        <taxon>Viruses</taxon>
        <taxon>Varidnaviria</taxon>
        <taxon>Bamfordvirae</taxon>
        <taxon>Nucleocytoviricota</taxon>
        <taxon>Megaviricetes</taxon>
        <taxon>Imitervirales</taxon>
        <taxon>Mimiviridae</taxon>
        <taxon>Klosneuvirinae</taxon>
    </lineage>
</organism>
<dbReference type="Gene3D" id="3.90.550.10">
    <property type="entry name" value="Spore Coat Polysaccharide Biosynthesis Protein SpsA, Chain A"/>
    <property type="match status" value="1"/>
</dbReference>
<protein>
    <submittedName>
        <fullName evidence="1">Uncharacterized protein</fullName>
    </submittedName>
</protein>
<accession>A0A3G5ABT7</accession>
<evidence type="ECO:0000313" key="1">
    <source>
        <dbReference type="EMBL" id="AYV82759.1"/>
    </source>
</evidence>
<sequence>MSSLVSGAKLNIAVYNIMFIISDSGYKGKKFAVFLLCYGSDYYLMGLLCTLYAHQKLVGADIEIVVMCDEYIYKFKEHFEPRCDRIVLMNMDVLQGHHHLYKVEKYSQSWMNYIINKWHCLYFDEYAKILFIDIDILVADESVYDIFTSYSEPYIFSCRKRAPSNCVKRFYYGNFEKKKYKDHYDYTTNGNFFLDGGFVLLTPGKKLHDEYYDFLAGLDFQNKKIISQISTIDEVTLFYFIVHVKNLPFNCIKEADTYIIPWKTNYLCDTKEEFQKYVKQSNAFNYLSEVKPWNKPIPLMWPEEYIWKIIEQRVISGSPFLKALSVRNSLYCYLYLDKNNDKTLQITNKSKRNDVYKFIEILKKKFGSLTNKIFGKQAYDVIKASMVELLSYKEPLNALGSDVDLVGKCCGVIEGKKYKKLIYE</sequence>
<dbReference type="EMBL" id="MK072384">
    <property type="protein sequence ID" value="AYV82759.1"/>
    <property type="molecule type" value="Genomic_DNA"/>
</dbReference>
<dbReference type="SUPFAM" id="SSF53448">
    <property type="entry name" value="Nucleotide-diphospho-sugar transferases"/>
    <property type="match status" value="1"/>
</dbReference>
<reference evidence="1" key="1">
    <citation type="submission" date="2018-10" db="EMBL/GenBank/DDBJ databases">
        <title>Hidden diversity of soil giant viruses.</title>
        <authorList>
            <person name="Schulz F."/>
            <person name="Alteio L."/>
            <person name="Goudeau D."/>
            <person name="Ryan E.M."/>
            <person name="Malmstrom R.R."/>
            <person name="Blanchard J."/>
            <person name="Woyke T."/>
        </authorList>
    </citation>
    <scope>NUCLEOTIDE SEQUENCE</scope>
    <source>
        <strain evidence="1">HYV1</strain>
    </source>
</reference>
<gene>
    <name evidence="1" type="ORF">Hyperionvirus2_127</name>
</gene>
<dbReference type="InterPro" id="IPR029044">
    <property type="entry name" value="Nucleotide-diphossugar_trans"/>
</dbReference>